<dbReference type="EMBL" id="JANPWB010000012">
    <property type="protein sequence ID" value="KAJ1113717.1"/>
    <property type="molecule type" value="Genomic_DNA"/>
</dbReference>
<protein>
    <submittedName>
        <fullName evidence="2">Uncharacterized protein</fullName>
    </submittedName>
</protein>
<evidence type="ECO:0000313" key="2">
    <source>
        <dbReference type="EMBL" id="KAJ1113717.1"/>
    </source>
</evidence>
<evidence type="ECO:0000256" key="1">
    <source>
        <dbReference type="SAM" id="MobiDB-lite"/>
    </source>
</evidence>
<dbReference type="Proteomes" id="UP001066276">
    <property type="component" value="Chromosome 8"/>
</dbReference>
<proteinExistence type="predicted"/>
<dbReference type="AlphaFoldDB" id="A0AAV7NGM5"/>
<keyword evidence="3" id="KW-1185">Reference proteome</keyword>
<gene>
    <name evidence="2" type="ORF">NDU88_001959</name>
</gene>
<feature type="region of interest" description="Disordered" evidence="1">
    <location>
        <begin position="39"/>
        <end position="86"/>
    </location>
</feature>
<reference evidence="2" key="1">
    <citation type="journal article" date="2022" name="bioRxiv">
        <title>Sequencing and chromosome-scale assembly of the giantPleurodeles waltlgenome.</title>
        <authorList>
            <person name="Brown T."/>
            <person name="Elewa A."/>
            <person name="Iarovenko S."/>
            <person name="Subramanian E."/>
            <person name="Araus A.J."/>
            <person name="Petzold A."/>
            <person name="Susuki M."/>
            <person name="Suzuki K.-i.T."/>
            <person name="Hayashi T."/>
            <person name="Toyoda A."/>
            <person name="Oliveira C."/>
            <person name="Osipova E."/>
            <person name="Leigh N.D."/>
            <person name="Simon A."/>
            <person name="Yun M.H."/>
        </authorList>
    </citation>
    <scope>NUCLEOTIDE SEQUENCE</scope>
    <source>
        <strain evidence="2">20211129_DDA</strain>
        <tissue evidence="2">Liver</tissue>
    </source>
</reference>
<organism evidence="2 3">
    <name type="scientific">Pleurodeles waltl</name>
    <name type="common">Iberian ribbed newt</name>
    <dbReference type="NCBI Taxonomy" id="8319"/>
    <lineage>
        <taxon>Eukaryota</taxon>
        <taxon>Metazoa</taxon>
        <taxon>Chordata</taxon>
        <taxon>Craniata</taxon>
        <taxon>Vertebrata</taxon>
        <taxon>Euteleostomi</taxon>
        <taxon>Amphibia</taxon>
        <taxon>Batrachia</taxon>
        <taxon>Caudata</taxon>
        <taxon>Salamandroidea</taxon>
        <taxon>Salamandridae</taxon>
        <taxon>Pleurodelinae</taxon>
        <taxon>Pleurodeles</taxon>
    </lineage>
</organism>
<sequence length="86" mass="9817">MQEAKRCGSEKDINDECYDSMAGYNCCCSRLSEEKVTTSCSHSSKYHMETKDAFQKEEKTGDIKKPPGRQEHPSRELQRNLALTNP</sequence>
<feature type="compositionally biased region" description="Basic and acidic residues" evidence="1">
    <location>
        <begin position="46"/>
        <end position="78"/>
    </location>
</feature>
<accession>A0AAV7NGM5</accession>
<name>A0AAV7NGM5_PLEWA</name>
<comment type="caution">
    <text evidence="2">The sequence shown here is derived from an EMBL/GenBank/DDBJ whole genome shotgun (WGS) entry which is preliminary data.</text>
</comment>
<evidence type="ECO:0000313" key="3">
    <source>
        <dbReference type="Proteomes" id="UP001066276"/>
    </source>
</evidence>